<dbReference type="PRINTS" id="PR01078">
    <property type="entry name" value="AMINACHANNEL"/>
</dbReference>
<keyword evidence="3 12" id="KW-0894">Sodium channel</keyword>
<evidence type="ECO:0000256" key="3">
    <source>
        <dbReference type="ARBA" id="ARBA00022461"/>
    </source>
</evidence>
<evidence type="ECO:0000256" key="13">
    <source>
        <dbReference type="SAM" id="MobiDB-lite"/>
    </source>
</evidence>
<evidence type="ECO:0000256" key="12">
    <source>
        <dbReference type="RuleBase" id="RU000679"/>
    </source>
</evidence>
<evidence type="ECO:0000313" key="16">
    <source>
        <dbReference type="Proteomes" id="UP000225706"/>
    </source>
</evidence>
<dbReference type="PANTHER" id="PTHR11690">
    <property type="entry name" value="AMILORIDE-SENSITIVE SODIUM CHANNEL-RELATED"/>
    <property type="match status" value="1"/>
</dbReference>
<keyword evidence="7 12" id="KW-0406">Ion transport</keyword>
<dbReference type="Gene3D" id="1.10.287.770">
    <property type="entry name" value="YojJ-like"/>
    <property type="match status" value="1"/>
</dbReference>
<feature type="region of interest" description="Disordered" evidence="13">
    <location>
        <begin position="1"/>
        <end position="22"/>
    </location>
</feature>
<feature type="transmembrane region" description="Helical" evidence="14">
    <location>
        <begin position="55"/>
        <end position="76"/>
    </location>
</feature>
<dbReference type="Proteomes" id="UP000225706">
    <property type="component" value="Unassembled WGS sequence"/>
</dbReference>
<dbReference type="AlphaFoldDB" id="A0A2B4T074"/>
<sequence>MKQPKAGMEQQRWAKKREDQESADTLKSLTKDFCSYTSAHGFERIMSSKQWIRKAFWSLLFIAAIVVLCLQILTLLEKYRSRPLVTLVSLQSDTSLPFPTITLCNFNAIKYDALDESNFTDLKETIKKQNSSSNSTSSRKRRATADVVPTDSPPIPRDSSSGYGDEYNENEDYDYWGDDEVGDPNYLDEEYFESEKVSLLLAGKEENYLSKLGHQFKDMILSCTYRGVSCSNFTANFWTKFWHYKYGNCYLFNSGLTSSGSNGPVVKSNKAGPTHGLNLEVNVEQDNYLDKFTPEAGVRLDISSQGYMPFPMEKGLSIPVGFATSIGLRKVMIERQDPFNDNRCHKNSSIDKSNLYTRMFNASYSSTACKESCLANNQFLQCGCMEYRFPVDKNPVCDITNKTTISCLNKLQKQYRDNKLNCSSSCPPPCSQEEFKISTSLAVWPSVFFQDELIKRGKFDWLDFGSLRRNVLKIQIFFEELNVEMIKEQKSYGIADFASDIGGQLGLWIGFSVLTIAEFIEFIMLLFAHLAQKRTSRSKVKSTTMEMN</sequence>
<comment type="similarity">
    <text evidence="12">Belongs to the amiloride-sensitive sodium channel (TC 1.A.6) family.</text>
</comment>
<proteinExistence type="inferred from homology"/>
<organism evidence="15 16">
    <name type="scientific">Stylophora pistillata</name>
    <name type="common">Smooth cauliflower coral</name>
    <dbReference type="NCBI Taxonomy" id="50429"/>
    <lineage>
        <taxon>Eukaryota</taxon>
        <taxon>Metazoa</taxon>
        <taxon>Cnidaria</taxon>
        <taxon>Anthozoa</taxon>
        <taxon>Hexacorallia</taxon>
        <taxon>Scleractinia</taxon>
        <taxon>Astrocoeniina</taxon>
        <taxon>Pocilloporidae</taxon>
        <taxon>Stylophora</taxon>
    </lineage>
</organism>
<feature type="transmembrane region" description="Helical" evidence="14">
    <location>
        <begin position="505"/>
        <end position="531"/>
    </location>
</feature>
<keyword evidence="5 14" id="KW-1133">Transmembrane helix</keyword>
<protein>
    <submittedName>
        <fullName evidence="15">Amiloride-sensitive sodium channel subunit alpha</fullName>
    </submittedName>
</protein>
<keyword evidence="16" id="KW-1185">Reference proteome</keyword>
<dbReference type="Gene3D" id="2.60.470.10">
    <property type="entry name" value="Acid-sensing ion channels like domains"/>
    <property type="match status" value="1"/>
</dbReference>
<dbReference type="GO" id="GO:0005886">
    <property type="term" value="C:plasma membrane"/>
    <property type="evidence" value="ECO:0007669"/>
    <property type="project" value="TreeGrafter"/>
</dbReference>
<gene>
    <name evidence="15" type="primary">SCNN1A</name>
    <name evidence="15" type="ORF">AWC38_SpisGene103</name>
</gene>
<evidence type="ECO:0000256" key="10">
    <source>
        <dbReference type="ARBA" id="ARBA00023201"/>
    </source>
</evidence>
<evidence type="ECO:0000256" key="11">
    <source>
        <dbReference type="ARBA" id="ARBA00023303"/>
    </source>
</evidence>
<evidence type="ECO:0000256" key="4">
    <source>
        <dbReference type="ARBA" id="ARBA00022692"/>
    </source>
</evidence>
<evidence type="ECO:0000256" key="9">
    <source>
        <dbReference type="ARBA" id="ARBA00023180"/>
    </source>
</evidence>
<keyword evidence="4 12" id="KW-0812">Transmembrane</keyword>
<dbReference type="PANTHER" id="PTHR11690:SF248">
    <property type="entry name" value="PICKPOCKET 17, ISOFORM A"/>
    <property type="match status" value="1"/>
</dbReference>
<reference evidence="16" key="1">
    <citation type="journal article" date="2017" name="bioRxiv">
        <title>Comparative analysis of the genomes of Stylophora pistillata and Acropora digitifera provides evidence for extensive differences between species of corals.</title>
        <authorList>
            <person name="Voolstra C.R."/>
            <person name="Li Y."/>
            <person name="Liew Y.J."/>
            <person name="Baumgarten S."/>
            <person name="Zoccola D."/>
            <person name="Flot J.-F."/>
            <person name="Tambutte S."/>
            <person name="Allemand D."/>
            <person name="Aranda M."/>
        </authorList>
    </citation>
    <scope>NUCLEOTIDE SEQUENCE [LARGE SCALE GENOMIC DNA]</scope>
</reference>
<evidence type="ECO:0000256" key="5">
    <source>
        <dbReference type="ARBA" id="ARBA00022989"/>
    </source>
</evidence>
<keyword evidence="8 14" id="KW-0472">Membrane</keyword>
<evidence type="ECO:0000256" key="8">
    <source>
        <dbReference type="ARBA" id="ARBA00023136"/>
    </source>
</evidence>
<evidence type="ECO:0000256" key="2">
    <source>
        <dbReference type="ARBA" id="ARBA00022448"/>
    </source>
</evidence>
<name>A0A2B4T074_STYPI</name>
<dbReference type="GO" id="GO:0015280">
    <property type="term" value="F:ligand-gated sodium channel activity"/>
    <property type="evidence" value="ECO:0007669"/>
    <property type="project" value="TreeGrafter"/>
</dbReference>
<evidence type="ECO:0000313" key="15">
    <source>
        <dbReference type="EMBL" id="PFX34956.1"/>
    </source>
</evidence>
<dbReference type="InterPro" id="IPR001873">
    <property type="entry name" value="ENaC"/>
</dbReference>
<evidence type="ECO:0000256" key="7">
    <source>
        <dbReference type="ARBA" id="ARBA00023065"/>
    </source>
</evidence>
<comment type="subcellular location">
    <subcellularLocation>
        <location evidence="1">Membrane</location>
        <topology evidence="1">Multi-pass membrane protein</topology>
    </subcellularLocation>
</comment>
<comment type="caution">
    <text evidence="15">The sequence shown here is derived from an EMBL/GenBank/DDBJ whole genome shotgun (WGS) entry which is preliminary data.</text>
</comment>
<accession>A0A2B4T074</accession>
<keyword evidence="11 12" id="KW-0407">Ion channel</keyword>
<keyword evidence="10 12" id="KW-0739">Sodium transport</keyword>
<dbReference type="EMBL" id="LSMT01000001">
    <property type="protein sequence ID" value="PFX34956.1"/>
    <property type="molecule type" value="Genomic_DNA"/>
</dbReference>
<evidence type="ECO:0000256" key="14">
    <source>
        <dbReference type="SAM" id="Phobius"/>
    </source>
</evidence>
<dbReference type="Pfam" id="PF00858">
    <property type="entry name" value="ASC"/>
    <property type="match status" value="1"/>
</dbReference>
<evidence type="ECO:0000256" key="6">
    <source>
        <dbReference type="ARBA" id="ARBA00023053"/>
    </source>
</evidence>
<keyword evidence="6" id="KW-0915">Sodium</keyword>
<dbReference type="OrthoDB" id="6021021at2759"/>
<feature type="region of interest" description="Disordered" evidence="13">
    <location>
        <begin position="125"/>
        <end position="165"/>
    </location>
</feature>
<keyword evidence="9" id="KW-0325">Glycoprotein</keyword>
<dbReference type="FunFam" id="1.10.287.770:FF:000001">
    <property type="entry name" value="Acid-sensing ion channel subunit 1"/>
    <property type="match status" value="1"/>
</dbReference>
<evidence type="ECO:0000256" key="1">
    <source>
        <dbReference type="ARBA" id="ARBA00004141"/>
    </source>
</evidence>
<keyword evidence="2 12" id="KW-0813">Transport</keyword>